<dbReference type="PROSITE" id="PS50059">
    <property type="entry name" value="FKBP_PPIASE"/>
    <property type="match status" value="1"/>
</dbReference>
<dbReference type="InterPro" id="IPR001179">
    <property type="entry name" value="PPIase_FKBP_dom"/>
</dbReference>
<evidence type="ECO:0000256" key="5">
    <source>
        <dbReference type="ARBA" id="ARBA00023110"/>
    </source>
</evidence>
<evidence type="ECO:0000256" key="9">
    <source>
        <dbReference type="PROSITE-ProRule" id="PRU00277"/>
    </source>
</evidence>
<dbReference type="PANTHER" id="PTHR47861">
    <property type="entry name" value="FKBP-TYPE PEPTIDYL-PROLYL CIS-TRANS ISOMERASE SLYD"/>
    <property type="match status" value="1"/>
</dbReference>
<keyword evidence="12" id="KW-1185">Reference proteome</keyword>
<dbReference type="EMBL" id="FZOA01000003">
    <property type="protein sequence ID" value="SNR76691.1"/>
    <property type="molecule type" value="Genomic_DNA"/>
</dbReference>
<dbReference type="EC" id="5.2.1.8" evidence="9"/>
<keyword evidence="6" id="KW-0143">Chaperone</keyword>
<dbReference type="GO" id="GO:0003755">
    <property type="term" value="F:peptidyl-prolyl cis-trans isomerase activity"/>
    <property type="evidence" value="ECO:0007669"/>
    <property type="project" value="UniProtKB-KW"/>
</dbReference>
<dbReference type="PANTHER" id="PTHR47861:SF3">
    <property type="entry name" value="FKBP-TYPE PEPTIDYL-PROLYL CIS-TRANS ISOMERASE SLYD"/>
    <property type="match status" value="1"/>
</dbReference>
<comment type="similarity">
    <text evidence="3">Belongs to the FKBP-type PPIase family.</text>
</comment>
<evidence type="ECO:0000259" key="10">
    <source>
        <dbReference type="PROSITE" id="PS50059"/>
    </source>
</evidence>
<keyword evidence="7 9" id="KW-0413">Isomerase</keyword>
<keyword evidence="5 9" id="KW-0697">Rotamase</keyword>
<dbReference type="Gene3D" id="3.10.50.40">
    <property type="match status" value="1"/>
</dbReference>
<reference evidence="12" key="1">
    <citation type="submission" date="2017-06" db="EMBL/GenBank/DDBJ databases">
        <authorList>
            <person name="Varghese N."/>
            <person name="Submissions S."/>
        </authorList>
    </citation>
    <scope>NUCLEOTIDE SEQUENCE [LARGE SCALE GENOMIC DNA]</scope>
    <source>
        <strain evidence="12">Ca-68</strain>
    </source>
</reference>
<name>A0A238Z179_9PROT</name>
<evidence type="ECO:0000256" key="2">
    <source>
        <dbReference type="ARBA" id="ARBA00004496"/>
    </source>
</evidence>
<evidence type="ECO:0000256" key="3">
    <source>
        <dbReference type="ARBA" id="ARBA00006577"/>
    </source>
</evidence>
<evidence type="ECO:0000256" key="4">
    <source>
        <dbReference type="ARBA" id="ARBA00022490"/>
    </source>
</evidence>
<proteinExistence type="inferred from homology"/>
<keyword evidence="4" id="KW-0963">Cytoplasm</keyword>
<comment type="catalytic activity">
    <reaction evidence="1 9">
        <text>[protein]-peptidylproline (omega=180) = [protein]-peptidylproline (omega=0)</text>
        <dbReference type="Rhea" id="RHEA:16237"/>
        <dbReference type="Rhea" id="RHEA-COMP:10747"/>
        <dbReference type="Rhea" id="RHEA-COMP:10748"/>
        <dbReference type="ChEBI" id="CHEBI:83833"/>
        <dbReference type="ChEBI" id="CHEBI:83834"/>
        <dbReference type="EC" id="5.2.1.8"/>
    </reaction>
</comment>
<gene>
    <name evidence="11" type="ORF">SAMN05192560_0976</name>
</gene>
<dbReference type="OrthoDB" id="9808891at2"/>
<dbReference type="InterPro" id="IPR046357">
    <property type="entry name" value="PPIase_dom_sf"/>
</dbReference>
<dbReference type="Proteomes" id="UP000198305">
    <property type="component" value="Unassembled WGS sequence"/>
</dbReference>
<dbReference type="SUPFAM" id="SSF54534">
    <property type="entry name" value="FKBP-like"/>
    <property type="match status" value="1"/>
</dbReference>
<protein>
    <recommendedName>
        <fullName evidence="9">peptidylprolyl isomerase</fullName>
        <ecNumber evidence="9">5.2.1.8</ecNumber>
    </recommendedName>
</protein>
<organism evidence="11 12">
    <name type="scientific">Methylobacillus rhizosphaerae</name>
    <dbReference type="NCBI Taxonomy" id="551994"/>
    <lineage>
        <taxon>Bacteria</taxon>
        <taxon>Pseudomonadati</taxon>
        <taxon>Pseudomonadota</taxon>
        <taxon>Betaproteobacteria</taxon>
        <taxon>Nitrosomonadales</taxon>
        <taxon>Methylophilaceae</taxon>
        <taxon>Methylobacillus</taxon>
    </lineage>
</organism>
<evidence type="ECO:0000256" key="1">
    <source>
        <dbReference type="ARBA" id="ARBA00000971"/>
    </source>
</evidence>
<dbReference type="AlphaFoldDB" id="A0A238Z179"/>
<sequence>MQIAMNTVVTITYELRDSDGNILESSKDPVSYLHGGYDNIFPRVEEELHGKSTGDSIELSLEPADAFGDYDEELVQIEPASAFPTEELKVGMQFEGEDETGDVILYTVTNIEDGKVIVDGNHPWAGERVLFKATITAVREAGKEEVEHGHVHGAGGHHH</sequence>
<feature type="domain" description="PPIase FKBP-type" evidence="10">
    <location>
        <begin position="6"/>
        <end position="93"/>
    </location>
</feature>
<comment type="subcellular location">
    <subcellularLocation>
        <location evidence="2">Cytoplasm</location>
    </subcellularLocation>
</comment>
<dbReference type="GO" id="GO:0042026">
    <property type="term" value="P:protein refolding"/>
    <property type="evidence" value="ECO:0007669"/>
    <property type="project" value="UniProtKB-ARBA"/>
</dbReference>
<comment type="function">
    <text evidence="8">Also involved in hydrogenase metallocenter assembly, probably by participating in the nickel insertion step. This function in hydrogenase biosynthesis requires chaperone activity and the presence of the metal-binding domain, but not PPIase activity.</text>
</comment>
<evidence type="ECO:0000313" key="11">
    <source>
        <dbReference type="EMBL" id="SNR76691.1"/>
    </source>
</evidence>
<evidence type="ECO:0000313" key="12">
    <source>
        <dbReference type="Proteomes" id="UP000198305"/>
    </source>
</evidence>
<dbReference type="GO" id="GO:0005737">
    <property type="term" value="C:cytoplasm"/>
    <property type="evidence" value="ECO:0007669"/>
    <property type="project" value="UniProtKB-SubCell"/>
</dbReference>
<evidence type="ECO:0000256" key="7">
    <source>
        <dbReference type="ARBA" id="ARBA00023235"/>
    </source>
</evidence>
<dbReference type="RefSeq" id="WP_089375093.1">
    <property type="nucleotide sequence ID" value="NZ_FZOA01000003.1"/>
</dbReference>
<evidence type="ECO:0000256" key="6">
    <source>
        <dbReference type="ARBA" id="ARBA00023186"/>
    </source>
</evidence>
<evidence type="ECO:0000256" key="8">
    <source>
        <dbReference type="ARBA" id="ARBA00037071"/>
    </source>
</evidence>
<accession>A0A238Z179</accession>